<evidence type="ECO:0000259" key="3">
    <source>
        <dbReference type="Pfam" id="PF24883"/>
    </source>
</evidence>
<accession>A0A9N8RKM3</accession>
<dbReference type="InterPro" id="IPR001680">
    <property type="entry name" value="WD40_rpt"/>
</dbReference>
<feature type="repeat" description="WD" evidence="2">
    <location>
        <begin position="1093"/>
        <end position="1115"/>
    </location>
</feature>
<proteinExistence type="predicted"/>
<gene>
    <name evidence="4" type="ORF">MDCFG202_LOCUS449466</name>
</gene>
<evidence type="ECO:0000256" key="1">
    <source>
        <dbReference type="ARBA" id="ARBA00022737"/>
    </source>
</evidence>
<dbReference type="PANTHER" id="PTHR14604">
    <property type="entry name" value="WD40 REPEAT PF20"/>
    <property type="match status" value="1"/>
</dbReference>
<keyword evidence="1" id="KW-0677">Repeat</keyword>
<dbReference type="InterPro" id="IPR036322">
    <property type="entry name" value="WD40_repeat_dom_sf"/>
</dbReference>
<dbReference type="PANTHER" id="PTHR14604:SF3">
    <property type="entry name" value="SPERM-ASSOCIATED ANTIGEN 16 PROTEIN"/>
    <property type="match status" value="1"/>
</dbReference>
<evidence type="ECO:0000313" key="4">
    <source>
        <dbReference type="EMBL" id="CAG1999597.1"/>
    </source>
</evidence>
<dbReference type="InterPro" id="IPR015943">
    <property type="entry name" value="WD40/YVTN_repeat-like_dom_sf"/>
</dbReference>
<dbReference type="InterPro" id="IPR027417">
    <property type="entry name" value="P-loop_NTPase"/>
</dbReference>
<dbReference type="SMART" id="SM00320">
    <property type="entry name" value="WD40"/>
    <property type="match status" value="9"/>
</dbReference>
<reference evidence="4" key="1">
    <citation type="submission" date="2021-03" db="EMBL/GenBank/DDBJ databases">
        <authorList>
            <person name="Alouane T."/>
            <person name="Langin T."/>
            <person name="Bonhomme L."/>
        </authorList>
    </citation>
    <scope>NUCLEOTIDE SEQUENCE</scope>
    <source>
        <strain evidence="4">MDC_Fg202</strain>
    </source>
</reference>
<dbReference type="EMBL" id="CAJPIJ010000163">
    <property type="protein sequence ID" value="CAG1999597.1"/>
    <property type="molecule type" value="Genomic_DNA"/>
</dbReference>
<dbReference type="SUPFAM" id="SSF50978">
    <property type="entry name" value="WD40 repeat-like"/>
    <property type="match status" value="1"/>
</dbReference>
<dbReference type="SUPFAM" id="SSF52540">
    <property type="entry name" value="P-loop containing nucleoside triphosphate hydrolases"/>
    <property type="match status" value="1"/>
</dbReference>
<feature type="repeat" description="WD" evidence="2">
    <location>
        <begin position="1130"/>
        <end position="1164"/>
    </location>
</feature>
<dbReference type="Proteomes" id="UP000746612">
    <property type="component" value="Unassembled WGS sequence"/>
</dbReference>
<dbReference type="Gene3D" id="3.40.50.300">
    <property type="entry name" value="P-loop containing nucleotide triphosphate hydrolases"/>
    <property type="match status" value="1"/>
</dbReference>
<evidence type="ECO:0000313" key="5">
    <source>
        <dbReference type="Proteomes" id="UP000746612"/>
    </source>
</evidence>
<name>A0A9N8RKM3_GIBZA</name>
<feature type="repeat" description="WD" evidence="2">
    <location>
        <begin position="1005"/>
        <end position="1036"/>
    </location>
</feature>
<dbReference type="InterPro" id="IPR050995">
    <property type="entry name" value="WD-F-box_domain-protein"/>
</dbReference>
<dbReference type="Gene3D" id="2.130.10.10">
    <property type="entry name" value="YVTN repeat-like/Quinoprotein amine dehydrogenase"/>
    <property type="match status" value="4"/>
</dbReference>
<feature type="domain" description="Nephrocystin 3-like N-terminal" evidence="3">
    <location>
        <begin position="182"/>
        <end position="348"/>
    </location>
</feature>
<dbReference type="SUPFAM" id="SSF50998">
    <property type="entry name" value="Quinoprotein alcohol dehydrogenase-like"/>
    <property type="match status" value="1"/>
</dbReference>
<dbReference type="InterPro" id="IPR056884">
    <property type="entry name" value="NPHP3-like_N"/>
</dbReference>
<dbReference type="Pfam" id="PF00400">
    <property type="entry name" value="WD40"/>
    <property type="match status" value="2"/>
</dbReference>
<comment type="caution">
    <text evidence="4">The sequence shown here is derived from an EMBL/GenBank/DDBJ whole genome shotgun (WGS) entry which is preliminary data.</text>
</comment>
<dbReference type="InterPro" id="IPR011047">
    <property type="entry name" value="Quinoprotein_ADH-like_sf"/>
</dbReference>
<protein>
    <recommendedName>
        <fullName evidence="3">Nephrocystin 3-like N-terminal domain-containing protein</fullName>
    </recommendedName>
</protein>
<evidence type="ECO:0000256" key="2">
    <source>
        <dbReference type="PROSITE-ProRule" id="PRU00221"/>
    </source>
</evidence>
<dbReference type="Pfam" id="PF24883">
    <property type="entry name" value="NPHP3_N"/>
    <property type="match status" value="1"/>
</dbReference>
<sequence length="1545" mass="173500">MSGLEGLGIVANVIAVVDLSLKVISWCSKYAQDIKSSHDGRARLLQAAITLHYESEKIHDLLSRKGSKLQASRRLDSVIGSSRIQLCELESQLSQKGNRPNLKWPMQKEKVEIAIQNIEKTTKTMLEMLQIDMAEILVTVDNRAEAEEQRATIDRLPYVSDAVWNSHTEGRNAKCLPNTRERLLEEVKTWIRDTTQQSKTVFWLNGMAGTGKSTISRTLSQHASQNGCLGATFFFKRGEADRGGISKFVPTIARQLAMNQPELRPNIQAAIQDDPTVTNKSVAKQFNALVSGPLMKSSGGLLSKSSITIVIDALDECEREGDVRLILSLLSTIKTTHGPRPRVFVTSRPDLPVRLGFKDIEGSYRDLILHNISASVIKQDISIFFRHKMELIQQDWNKSVEESRKLPQDWPGIESIQLLTEKAVPLFIVAATACRFIKARNLGDPVTQLSRFLEYETEDTAGQLDSTYRPVLAPLFSSAYSKNIEDRVILEFQRVVGTIINLFDPLSTSAISRLLDVGQNIIYNKLDLLHSVLDVPPSSDAPVRMLHLSFRDYLMSPAAAKHQFWIDEKKSARNLAKDCLRVMETLQPDICRLKIPGTHRSTLKPEFINACMPPEVQYACLYWVNHQVVAGLGPGDATRVLKFLKQHLLHWFEAMSLLGRAFQISGLMRKLHSVIPIEHTDDISKLIDFINDAIRFVDIDIQSLNFAPLQIYCSFLVLAPSNSIVRQTFAAKVPAWLTLLSGQATTWDSRLRVLGNIDELIYDDYTVFSPDSKLSCFISRNGHLHVWSCDTGECIHDIEPEAKSYPLTTEHKSSKAPVFKFSNLKMSPNGKLVAVILQKGWDDRSQRILIFDLTTGQVHCQVFNLKSLSDIAFSQDSKFIWSYTMNGKLCVWDLSAGTCIEELDCPVAMGSAVILSLFEDPKAAILQSYCDGTYVWYLDSSKVDKDHTLRWTANLSFIGRNISPDGRLLAVFSSDGASFVIWDISRRKFLWKLPIVVKQYHNRRIEFSSDSNFLAIGVVDEPIQLWDMRDGKCFKILTLSDNNGLKSMTFHPDTRHLICTHTVDHRTKVWLWEINTGTYAAINIEPLIASARLSFSPDGKTMTSQNSDRTIQLWDWQRLLAVPPRAALKIMSLSFSPDFSMIISLFLNGEIVIWDTATGATLHSFSCPHAYSVGFSPDSSLIATTEGGATVKVWNLHEPDFEWQLNQKGPTVELNQEGPTVELMFSPDSQVIATLGTEIKIWVRESGTFRFKALLSSQKKDNICFSRDAKLVAASSLDRVKIWNCDTGQLVQSLPFIGRPKTLSIDVRPLTVPSYSIVVTFHNRFEVWDLETCSCIFKGGSTPHYDKIASSRGTFTVSSSIDQLKIWDWSTGETLAICPLSFGISKLQDFFPESSIVCTTLGHWVLSSEPGHSRQLTQIFGVEPKYEWVQWKGHNLCKLPSDLLSRHITVAVIPGESLGFIVATWSGQRGVSFWFADHYSGALSYVDVLRHYHPLPCLRILDIRSDSCIVLGQDFPVSFNVFVIVPKKDNAPVYDQGLQSESPEG</sequence>
<keyword evidence="2" id="KW-0853">WD repeat</keyword>
<dbReference type="PROSITE" id="PS50082">
    <property type="entry name" value="WD_REPEATS_2"/>
    <property type="match status" value="3"/>
</dbReference>
<organism evidence="4 5">
    <name type="scientific">Gibberella zeae</name>
    <name type="common">Wheat head blight fungus</name>
    <name type="synonym">Fusarium graminearum</name>
    <dbReference type="NCBI Taxonomy" id="5518"/>
    <lineage>
        <taxon>Eukaryota</taxon>
        <taxon>Fungi</taxon>
        <taxon>Dikarya</taxon>
        <taxon>Ascomycota</taxon>
        <taxon>Pezizomycotina</taxon>
        <taxon>Sordariomycetes</taxon>
        <taxon>Hypocreomycetidae</taxon>
        <taxon>Hypocreales</taxon>
        <taxon>Nectriaceae</taxon>
        <taxon>Fusarium</taxon>
    </lineage>
</organism>